<evidence type="ECO:0000259" key="7">
    <source>
        <dbReference type="Pfam" id="PF00482"/>
    </source>
</evidence>
<feature type="domain" description="Type II secretion system protein GspF" evidence="7">
    <location>
        <begin position="151"/>
        <end position="279"/>
    </location>
</feature>
<feature type="transmembrane region" description="Helical" evidence="6">
    <location>
        <begin position="88"/>
        <end position="108"/>
    </location>
</feature>
<evidence type="ECO:0000256" key="6">
    <source>
        <dbReference type="SAM" id="Phobius"/>
    </source>
</evidence>
<comment type="caution">
    <text evidence="8">The sequence shown here is derived from an EMBL/GenBank/DDBJ whole genome shotgun (WGS) entry which is preliminary data.</text>
</comment>
<name>A0ABS8CIP6_9RHOB</name>
<accession>A0ABS8CIP6</accession>
<evidence type="ECO:0000313" key="8">
    <source>
        <dbReference type="EMBL" id="MCB5408725.1"/>
    </source>
</evidence>
<organism evidence="8 9">
    <name type="scientific">Pseudogemmobacter faecipullorum</name>
    <dbReference type="NCBI Taxonomy" id="2755041"/>
    <lineage>
        <taxon>Bacteria</taxon>
        <taxon>Pseudomonadati</taxon>
        <taxon>Pseudomonadota</taxon>
        <taxon>Alphaproteobacteria</taxon>
        <taxon>Rhodobacterales</taxon>
        <taxon>Paracoccaceae</taxon>
        <taxon>Pseudogemmobacter</taxon>
    </lineage>
</organism>
<comment type="subcellular location">
    <subcellularLocation>
        <location evidence="1">Cell membrane</location>
        <topology evidence="1">Multi-pass membrane protein</topology>
    </subcellularLocation>
</comment>
<feature type="transmembrane region" description="Helical" evidence="6">
    <location>
        <begin position="6"/>
        <end position="27"/>
    </location>
</feature>
<dbReference type="PANTHER" id="PTHR35007:SF2">
    <property type="entry name" value="PILUS ASSEMBLE PROTEIN"/>
    <property type="match status" value="1"/>
</dbReference>
<evidence type="ECO:0000256" key="4">
    <source>
        <dbReference type="ARBA" id="ARBA00022989"/>
    </source>
</evidence>
<dbReference type="InterPro" id="IPR018076">
    <property type="entry name" value="T2SS_GspF_dom"/>
</dbReference>
<reference evidence="8 9" key="1">
    <citation type="submission" date="2020-07" db="EMBL/GenBank/DDBJ databases">
        <title>Pseudogemmobacter sp. nov., isolated from poultry manure in Taiwan.</title>
        <authorList>
            <person name="Lin S.-Y."/>
            <person name="Tang Y.-S."/>
            <person name="Young C.-C."/>
        </authorList>
    </citation>
    <scope>NUCLEOTIDE SEQUENCE [LARGE SCALE GENOMIC DNA]</scope>
    <source>
        <strain evidence="8 9">CC-YST710</strain>
    </source>
</reference>
<keyword evidence="3 6" id="KW-0812">Transmembrane</keyword>
<keyword evidence="5 6" id="KW-0472">Membrane</keyword>
<proteinExistence type="predicted"/>
<keyword evidence="2" id="KW-1003">Cell membrane</keyword>
<evidence type="ECO:0000313" key="9">
    <source>
        <dbReference type="Proteomes" id="UP001198571"/>
    </source>
</evidence>
<dbReference type="RefSeq" id="WP_226933604.1">
    <property type="nucleotide sequence ID" value="NZ_JACDXX010000001.1"/>
</dbReference>
<evidence type="ECO:0000256" key="1">
    <source>
        <dbReference type="ARBA" id="ARBA00004651"/>
    </source>
</evidence>
<sequence>MDLLNSWLLLGCFIACALLLGGALVLLQRAEPAAFTTPAKAAKPVKDLHLSGGGDEGSNSELRRHLTQAGFTHPDAVRWLTWIKLGGTVLGFGIAMLVVPMVPVLASMAPEMQLVMQGVVALFGYFAPVIVVDKRRAAWLKRIELALPDALDFMLICVEAGQSTDIAVKRVAEELAPVHPELSAGFVALTEALAAGAERQEAWMRLSVDTDNDDLRQLATIIVQSSTMGTPVAQTLRVFSADLRDRRVRRIEEKANILPTKMTLGTMMFTVPPLLILLLAPALYRIASSF</sequence>
<dbReference type="EMBL" id="JACDXX010000001">
    <property type="protein sequence ID" value="MCB5408725.1"/>
    <property type="molecule type" value="Genomic_DNA"/>
</dbReference>
<keyword evidence="4 6" id="KW-1133">Transmembrane helix</keyword>
<feature type="transmembrane region" description="Helical" evidence="6">
    <location>
        <begin position="114"/>
        <end position="132"/>
    </location>
</feature>
<evidence type="ECO:0000256" key="3">
    <source>
        <dbReference type="ARBA" id="ARBA00022692"/>
    </source>
</evidence>
<gene>
    <name evidence="8" type="ORF">H0485_01715</name>
</gene>
<evidence type="ECO:0000256" key="5">
    <source>
        <dbReference type="ARBA" id="ARBA00023136"/>
    </source>
</evidence>
<protein>
    <submittedName>
        <fullName evidence="8">Type II secretion system F family protein</fullName>
    </submittedName>
</protein>
<dbReference type="Proteomes" id="UP001198571">
    <property type="component" value="Unassembled WGS sequence"/>
</dbReference>
<keyword evidence="9" id="KW-1185">Reference proteome</keyword>
<evidence type="ECO:0000256" key="2">
    <source>
        <dbReference type="ARBA" id="ARBA00022475"/>
    </source>
</evidence>
<dbReference type="PANTHER" id="PTHR35007">
    <property type="entry name" value="INTEGRAL MEMBRANE PROTEIN-RELATED"/>
    <property type="match status" value="1"/>
</dbReference>
<dbReference type="Pfam" id="PF00482">
    <property type="entry name" value="T2SSF"/>
    <property type="match status" value="1"/>
</dbReference>
<feature type="transmembrane region" description="Helical" evidence="6">
    <location>
        <begin position="264"/>
        <end position="284"/>
    </location>
</feature>